<dbReference type="InterPro" id="IPR002397">
    <property type="entry name" value="Cyt_P450_B"/>
</dbReference>
<evidence type="ECO:0000256" key="7">
    <source>
        <dbReference type="RuleBase" id="RU000461"/>
    </source>
</evidence>
<sequence>MTTRWPSLVEFRRERLDLDPEYARLRAKAPVTRITLADGGRAWLVTGWEEARQVYSDPRFSRALAVADGEPTFIIDMDPPEHTRVRRTVAGAFTHRRVERMRPRVRELTAGLLDGMAAGGEPADPVQRLSLPLPVTVICELLGVPIEDRERFQSWSEAFLSVTAHTPEQIQDARRNLDGYLAGLIERRRAEPAADLLSALAGEDGLSERELVHLGVALLVAGHESTASQITNFAYTLLSRPERWRRLAGDPDLLPAAIEELLRYTPLGSETGLPRIAAQDVTLGGAAIGAGDTVLVARPAASRDPAVFADPDDLVLDRADNPHLAFGHGLHHCVGAHLARLELRAAFGGLLERFPGLRIAVPEAELRWKTGLVMRGPTALPVAWTAP</sequence>
<evidence type="ECO:0000313" key="9">
    <source>
        <dbReference type="Proteomes" id="UP000294513"/>
    </source>
</evidence>
<keyword evidence="5 7" id="KW-0408">Iron</keyword>
<dbReference type="Gene3D" id="1.10.630.10">
    <property type="entry name" value="Cytochrome P450"/>
    <property type="match status" value="1"/>
</dbReference>
<evidence type="ECO:0000256" key="5">
    <source>
        <dbReference type="ARBA" id="ARBA00023004"/>
    </source>
</evidence>
<dbReference type="PANTHER" id="PTHR46696">
    <property type="entry name" value="P450, PUTATIVE (EUROFUNG)-RELATED"/>
    <property type="match status" value="1"/>
</dbReference>
<dbReference type="PRINTS" id="PR00359">
    <property type="entry name" value="BP450"/>
</dbReference>
<dbReference type="RefSeq" id="WP_131893747.1">
    <property type="nucleotide sequence ID" value="NZ_SMKU01000067.1"/>
</dbReference>
<evidence type="ECO:0000256" key="4">
    <source>
        <dbReference type="ARBA" id="ARBA00023002"/>
    </source>
</evidence>
<proteinExistence type="inferred from homology"/>
<dbReference type="InterPro" id="IPR017972">
    <property type="entry name" value="Cyt_P450_CS"/>
</dbReference>
<comment type="similarity">
    <text evidence="1 7">Belongs to the cytochrome P450 family.</text>
</comment>
<dbReference type="GO" id="GO:0005506">
    <property type="term" value="F:iron ion binding"/>
    <property type="evidence" value="ECO:0007669"/>
    <property type="project" value="InterPro"/>
</dbReference>
<dbReference type="OrthoDB" id="4133219at2"/>
<keyword evidence="4 7" id="KW-0560">Oxidoreductase</keyword>
<keyword evidence="9" id="KW-1185">Reference proteome</keyword>
<dbReference type="Proteomes" id="UP000294513">
    <property type="component" value="Unassembled WGS sequence"/>
</dbReference>
<name>A0A4R5BR61_9ACTN</name>
<dbReference type="AlphaFoldDB" id="A0A4R5BR61"/>
<dbReference type="PROSITE" id="PS00086">
    <property type="entry name" value="CYTOCHROME_P450"/>
    <property type="match status" value="1"/>
</dbReference>
<comment type="caution">
    <text evidence="8">The sequence shown here is derived from an EMBL/GenBank/DDBJ whole genome shotgun (WGS) entry which is preliminary data.</text>
</comment>
<dbReference type="CDD" id="cd11031">
    <property type="entry name" value="Cyp158A-like"/>
    <property type="match status" value="1"/>
</dbReference>
<dbReference type="GO" id="GO:0004497">
    <property type="term" value="F:monooxygenase activity"/>
    <property type="evidence" value="ECO:0007669"/>
    <property type="project" value="UniProtKB-KW"/>
</dbReference>
<reference evidence="8 9" key="1">
    <citation type="submission" date="2019-03" db="EMBL/GenBank/DDBJ databases">
        <title>Draft genome sequences of novel Actinobacteria.</title>
        <authorList>
            <person name="Sahin N."/>
            <person name="Ay H."/>
            <person name="Saygin H."/>
        </authorList>
    </citation>
    <scope>NUCLEOTIDE SEQUENCE [LARGE SCALE GENOMIC DNA]</scope>
    <source>
        <strain evidence="8 9">H3C3</strain>
    </source>
</reference>
<protein>
    <submittedName>
        <fullName evidence="8">Cytochrome P450</fullName>
    </submittedName>
</protein>
<accession>A0A4R5BR61</accession>
<dbReference type="InterPro" id="IPR001128">
    <property type="entry name" value="Cyt_P450"/>
</dbReference>
<dbReference type="FunFam" id="1.10.630.10:FF:000018">
    <property type="entry name" value="Cytochrome P450 monooxygenase"/>
    <property type="match status" value="1"/>
</dbReference>
<evidence type="ECO:0000256" key="3">
    <source>
        <dbReference type="ARBA" id="ARBA00022723"/>
    </source>
</evidence>
<evidence type="ECO:0000313" key="8">
    <source>
        <dbReference type="EMBL" id="TDD88026.1"/>
    </source>
</evidence>
<dbReference type="PANTHER" id="PTHR46696:SF1">
    <property type="entry name" value="CYTOCHROME P450 YJIB-RELATED"/>
    <property type="match status" value="1"/>
</dbReference>
<keyword evidence="2 7" id="KW-0349">Heme</keyword>
<dbReference type="EMBL" id="SMKU01000067">
    <property type="protein sequence ID" value="TDD88026.1"/>
    <property type="molecule type" value="Genomic_DNA"/>
</dbReference>
<dbReference type="InterPro" id="IPR036396">
    <property type="entry name" value="Cyt_P450_sf"/>
</dbReference>
<dbReference type="GO" id="GO:0020037">
    <property type="term" value="F:heme binding"/>
    <property type="evidence" value="ECO:0007669"/>
    <property type="project" value="InterPro"/>
</dbReference>
<evidence type="ECO:0000256" key="2">
    <source>
        <dbReference type="ARBA" id="ARBA00022617"/>
    </source>
</evidence>
<evidence type="ECO:0000256" key="1">
    <source>
        <dbReference type="ARBA" id="ARBA00010617"/>
    </source>
</evidence>
<dbReference type="PRINTS" id="PR00385">
    <property type="entry name" value="P450"/>
</dbReference>
<evidence type="ECO:0000256" key="6">
    <source>
        <dbReference type="ARBA" id="ARBA00023033"/>
    </source>
</evidence>
<gene>
    <name evidence="8" type="ORF">E1298_15570</name>
</gene>
<keyword evidence="3 7" id="KW-0479">Metal-binding</keyword>
<organism evidence="8 9">
    <name type="scientific">Actinomadura rubrisoli</name>
    <dbReference type="NCBI Taxonomy" id="2530368"/>
    <lineage>
        <taxon>Bacteria</taxon>
        <taxon>Bacillati</taxon>
        <taxon>Actinomycetota</taxon>
        <taxon>Actinomycetes</taxon>
        <taxon>Streptosporangiales</taxon>
        <taxon>Thermomonosporaceae</taxon>
        <taxon>Actinomadura</taxon>
    </lineage>
</organism>
<keyword evidence="6 7" id="KW-0503">Monooxygenase</keyword>
<dbReference type="GO" id="GO:0016705">
    <property type="term" value="F:oxidoreductase activity, acting on paired donors, with incorporation or reduction of molecular oxygen"/>
    <property type="evidence" value="ECO:0007669"/>
    <property type="project" value="InterPro"/>
</dbReference>
<dbReference type="Pfam" id="PF00067">
    <property type="entry name" value="p450"/>
    <property type="match status" value="1"/>
</dbReference>
<dbReference type="SUPFAM" id="SSF48264">
    <property type="entry name" value="Cytochrome P450"/>
    <property type="match status" value="1"/>
</dbReference>